<dbReference type="EMBL" id="BJXA01000023">
    <property type="protein sequence ID" value="GEM39263.1"/>
    <property type="molecule type" value="Genomic_DNA"/>
</dbReference>
<proteinExistence type="predicted"/>
<gene>
    <name evidence="1" type="ORF">NN4_37820</name>
</gene>
<evidence type="ECO:0000313" key="1">
    <source>
        <dbReference type="EMBL" id="GEM39263.1"/>
    </source>
</evidence>
<comment type="caution">
    <text evidence="1">The sequence shown here is derived from an EMBL/GenBank/DDBJ whole genome shotgun (WGS) entry which is preliminary data.</text>
</comment>
<dbReference type="RefSeq" id="WP_147132700.1">
    <property type="nucleotide sequence ID" value="NZ_BJXA01000023.1"/>
</dbReference>
<name>A0A511MF21_9NOCA</name>
<dbReference type="AlphaFoldDB" id="A0A511MF21"/>
<evidence type="ECO:0000313" key="2">
    <source>
        <dbReference type="Proteomes" id="UP000321424"/>
    </source>
</evidence>
<accession>A0A511MF21</accession>
<organism evidence="1 2">
    <name type="scientific">Nocardia ninae NBRC 108245</name>
    <dbReference type="NCBI Taxonomy" id="1210091"/>
    <lineage>
        <taxon>Bacteria</taxon>
        <taxon>Bacillati</taxon>
        <taxon>Actinomycetota</taxon>
        <taxon>Actinomycetes</taxon>
        <taxon>Mycobacteriales</taxon>
        <taxon>Nocardiaceae</taxon>
        <taxon>Nocardia</taxon>
    </lineage>
</organism>
<dbReference type="Proteomes" id="UP000321424">
    <property type="component" value="Unassembled WGS sequence"/>
</dbReference>
<protein>
    <submittedName>
        <fullName evidence="1">Uncharacterized protein</fullName>
    </submittedName>
</protein>
<dbReference type="OrthoDB" id="3682124at2"/>
<reference evidence="1 2" key="1">
    <citation type="submission" date="2019-07" db="EMBL/GenBank/DDBJ databases">
        <title>Whole genome shotgun sequence of Nocardia ninae NBRC 108245.</title>
        <authorList>
            <person name="Hosoyama A."/>
            <person name="Uohara A."/>
            <person name="Ohji S."/>
            <person name="Ichikawa N."/>
        </authorList>
    </citation>
    <scope>NUCLEOTIDE SEQUENCE [LARGE SCALE GENOMIC DNA]</scope>
    <source>
        <strain evidence="1 2">NBRC 108245</strain>
    </source>
</reference>
<sequence>MGLDAFVRCRCWQDGRTTIAPVPVDLIVEDGAGYLTLSLPYEGHEDQHHSVDGWIRNGACPHEHMEFASERISNWSGYRLFESALEAAGVADFPILSNELPDRNGGQLSPMSASAALVEITEFRAQPTVGTETTLIDASTGETLITAVPAYRGVFSWDGRTKHNFALDAAAGLTIVDTAADPESEIFRARNFSQKQSWRGGYWFTDLDTGQRTKVPVHGPINPTNSPGYPRRMRVQSTPVGPDRFEYILIPLTRVLQAAVDTGNPVVWC</sequence>
<keyword evidence="2" id="KW-1185">Reference proteome</keyword>